<protein>
    <submittedName>
        <fullName evidence="1">Uncharacterized protein</fullName>
    </submittedName>
</protein>
<dbReference type="AlphaFoldDB" id="G5AVD6"/>
<accession>G5AVD6</accession>
<organism evidence="1 2">
    <name type="scientific">Heterocephalus glaber</name>
    <name type="common">Naked mole rat</name>
    <dbReference type="NCBI Taxonomy" id="10181"/>
    <lineage>
        <taxon>Eukaryota</taxon>
        <taxon>Metazoa</taxon>
        <taxon>Chordata</taxon>
        <taxon>Craniata</taxon>
        <taxon>Vertebrata</taxon>
        <taxon>Euteleostomi</taxon>
        <taxon>Mammalia</taxon>
        <taxon>Eutheria</taxon>
        <taxon>Euarchontoglires</taxon>
        <taxon>Glires</taxon>
        <taxon>Rodentia</taxon>
        <taxon>Hystricomorpha</taxon>
        <taxon>Bathyergidae</taxon>
        <taxon>Heterocephalus</taxon>
    </lineage>
</organism>
<dbReference type="Proteomes" id="UP000006813">
    <property type="component" value="Unassembled WGS sequence"/>
</dbReference>
<dbReference type="EMBL" id="JH167109">
    <property type="protein sequence ID" value="EHB00997.1"/>
    <property type="molecule type" value="Genomic_DNA"/>
</dbReference>
<evidence type="ECO:0000313" key="1">
    <source>
        <dbReference type="EMBL" id="EHB00997.1"/>
    </source>
</evidence>
<evidence type="ECO:0000313" key="2">
    <source>
        <dbReference type="Proteomes" id="UP000006813"/>
    </source>
</evidence>
<sequence>MAFLVLGMITTGRPGKPSSFPSLPYRQCSQLHSNWASHVPKNLTTYVTSSLLCNHEADCSYGEDESTVRRDTVFFVVYACITRTCHKNGIQGCADWMKTCVDRRLF</sequence>
<proteinExistence type="predicted"/>
<dbReference type="InParanoid" id="G5AVD6"/>
<reference evidence="1 2" key="1">
    <citation type="journal article" date="2011" name="Nature">
        <title>Genome sequencing reveals insights into physiology and longevity of the naked mole rat.</title>
        <authorList>
            <person name="Kim E.B."/>
            <person name="Fang X."/>
            <person name="Fushan A.A."/>
            <person name="Huang Z."/>
            <person name="Lobanov A.V."/>
            <person name="Han L."/>
            <person name="Marino S.M."/>
            <person name="Sun X."/>
            <person name="Turanov A.A."/>
            <person name="Yang P."/>
            <person name="Yim S.H."/>
            <person name="Zhao X."/>
            <person name="Kasaikina M.V."/>
            <person name="Stoletzki N."/>
            <person name="Peng C."/>
            <person name="Polak P."/>
            <person name="Xiong Z."/>
            <person name="Kiezun A."/>
            <person name="Zhu Y."/>
            <person name="Chen Y."/>
            <person name="Kryukov G.V."/>
            <person name="Zhang Q."/>
            <person name="Peshkin L."/>
            <person name="Yang L."/>
            <person name="Bronson R.T."/>
            <person name="Buffenstein R."/>
            <person name="Wang B."/>
            <person name="Han C."/>
            <person name="Li Q."/>
            <person name="Chen L."/>
            <person name="Zhao W."/>
            <person name="Sunyaev S.R."/>
            <person name="Park T.J."/>
            <person name="Zhang G."/>
            <person name="Wang J."/>
            <person name="Gladyshev V.N."/>
        </authorList>
    </citation>
    <scope>NUCLEOTIDE SEQUENCE [LARGE SCALE GENOMIC DNA]</scope>
</reference>
<gene>
    <name evidence="1" type="ORF">GW7_16635</name>
</gene>
<name>G5AVD6_HETGA</name>